<dbReference type="InterPro" id="IPR014123">
    <property type="entry name" value="Superoxide_dismutase_Ni-type"/>
</dbReference>
<organism evidence="1 2">
    <name type="scientific">Roseofilum reptotaenium AO1-A</name>
    <dbReference type="NCBI Taxonomy" id="1925591"/>
    <lineage>
        <taxon>Bacteria</taxon>
        <taxon>Bacillati</taxon>
        <taxon>Cyanobacteriota</taxon>
        <taxon>Cyanophyceae</taxon>
        <taxon>Desertifilales</taxon>
        <taxon>Desertifilaceae</taxon>
        <taxon>Roseofilum</taxon>
    </lineage>
</organism>
<comment type="caution">
    <text evidence="1">The sequence shown here is derived from an EMBL/GenBank/DDBJ whole genome shotgun (WGS) entry which is preliminary data.</text>
</comment>
<dbReference type="Proteomes" id="UP000183940">
    <property type="component" value="Unassembled WGS sequence"/>
</dbReference>
<dbReference type="GO" id="GO:0016151">
    <property type="term" value="F:nickel cation binding"/>
    <property type="evidence" value="ECO:0007669"/>
    <property type="project" value="InterPro"/>
</dbReference>
<reference evidence="1" key="1">
    <citation type="submission" date="2016-10" db="EMBL/GenBank/DDBJ databases">
        <title>CRISPR-Cas defence system in Roseofilum reptotaenium: evidence of a bacteriophage-cyanobacterium arms race in the coral black band disease.</title>
        <authorList>
            <person name="Buerger P."/>
            <person name="Wood-Charlson E.M."/>
            <person name="Weynberg K.D."/>
            <person name="Willis B."/>
            <person name="Van Oppen M.J."/>
        </authorList>
    </citation>
    <scope>NUCLEOTIDE SEQUENCE [LARGE SCALE GENOMIC DNA]</scope>
    <source>
        <strain evidence="1">AO1-A</strain>
    </source>
</reference>
<evidence type="ECO:0000313" key="2">
    <source>
        <dbReference type="Proteomes" id="UP000183940"/>
    </source>
</evidence>
<proteinExistence type="predicted"/>
<evidence type="ECO:0000313" key="1">
    <source>
        <dbReference type="EMBL" id="OJJ27542.1"/>
    </source>
</evidence>
<protein>
    <submittedName>
        <fullName evidence="1">Superoxide dismutase, Ni</fullName>
    </submittedName>
</protein>
<name>A0A1L9QY46_9CYAN</name>
<dbReference type="Pfam" id="PF09055">
    <property type="entry name" value="Sod_Ni"/>
    <property type="match status" value="1"/>
</dbReference>
<gene>
    <name evidence="1" type="ORF">BI308_00820</name>
</gene>
<dbReference type="NCBIfam" id="TIGR02753">
    <property type="entry name" value="sodN"/>
    <property type="match status" value="1"/>
</dbReference>
<accession>A0A1L9QY46</accession>
<dbReference type="EMBL" id="MLAW01000001">
    <property type="protein sequence ID" value="OJJ27542.1"/>
    <property type="molecule type" value="Genomic_DNA"/>
</dbReference>
<dbReference type="Gene3D" id="1.20.120.400">
    <property type="entry name" value="Nickel-containing superoxide dismutase"/>
    <property type="match status" value="1"/>
</dbReference>
<sequence length="160" mass="18185">MHFFKTIATQVKTWFPAPAVHAHCDGPCGVYDPASARIAAEAVLSMTKKILDLQPPAPDDAKAMAAYNNTLSRYIQIKEEQAHLAKTELLVLWTDYFKPVHLEQFPDLHTKFWNIAKLCSACKVEVSLQHANELMDAIKEIQEIFWATKNRTDVPWYKAS</sequence>
<dbReference type="InterPro" id="IPR036502">
    <property type="entry name" value="NiSOD_sf"/>
</dbReference>
<dbReference type="STRING" id="1925591.BI308_00820"/>
<dbReference type="AlphaFoldDB" id="A0A1L9QY46"/>
<dbReference type="SUPFAM" id="SSF109770">
    <property type="entry name" value="Nickel-containing superoxide dismutase, NiSOD"/>
    <property type="match status" value="1"/>
</dbReference>
<keyword evidence="2" id="KW-1185">Reference proteome</keyword>
<dbReference type="GO" id="GO:0004784">
    <property type="term" value="F:superoxide dismutase activity"/>
    <property type="evidence" value="ECO:0007669"/>
    <property type="project" value="InterPro"/>
</dbReference>